<accession>A0A5J4XAS1</accession>
<evidence type="ECO:0000313" key="3">
    <source>
        <dbReference type="Proteomes" id="UP000324800"/>
    </source>
</evidence>
<organism evidence="2 3">
    <name type="scientific">Streblomastix strix</name>
    <dbReference type="NCBI Taxonomy" id="222440"/>
    <lineage>
        <taxon>Eukaryota</taxon>
        <taxon>Metamonada</taxon>
        <taxon>Preaxostyla</taxon>
        <taxon>Oxymonadida</taxon>
        <taxon>Streblomastigidae</taxon>
        <taxon>Streblomastix</taxon>
    </lineage>
</organism>
<feature type="compositionally biased region" description="Basic and acidic residues" evidence="1">
    <location>
        <begin position="47"/>
        <end position="71"/>
    </location>
</feature>
<name>A0A5J4XAS1_9EUKA</name>
<evidence type="ECO:0000313" key="2">
    <source>
        <dbReference type="EMBL" id="KAA6404297.1"/>
    </source>
</evidence>
<feature type="region of interest" description="Disordered" evidence="1">
    <location>
        <begin position="43"/>
        <end position="71"/>
    </location>
</feature>
<dbReference type="EMBL" id="SNRW01000013">
    <property type="protein sequence ID" value="KAA6404297.1"/>
    <property type="molecule type" value="Genomic_DNA"/>
</dbReference>
<proteinExistence type="predicted"/>
<sequence>MPLDFCFGHSVLTLAKGSKRKCIRKSTEKITALMNQMINEQTNELTNEQRSEEKHEYRLNDQRISEGDLDT</sequence>
<comment type="caution">
    <text evidence="2">The sequence shown here is derived from an EMBL/GenBank/DDBJ whole genome shotgun (WGS) entry which is preliminary data.</text>
</comment>
<protein>
    <submittedName>
        <fullName evidence="2">Uncharacterized protein</fullName>
    </submittedName>
</protein>
<gene>
    <name evidence="2" type="ORF">EZS28_000183</name>
</gene>
<dbReference type="AlphaFoldDB" id="A0A5J4XAS1"/>
<evidence type="ECO:0000256" key="1">
    <source>
        <dbReference type="SAM" id="MobiDB-lite"/>
    </source>
</evidence>
<reference evidence="2 3" key="1">
    <citation type="submission" date="2019-03" db="EMBL/GenBank/DDBJ databases">
        <title>Single cell metagenomics reveals metabolic interactions within the superorganism composed of flagellate Streblomastix strix and complex community of Bacteroidetes bacteria on its surface.</title>
        <authorList>
            <person name="Treitli S.C."/>
            <person name="Kolisko M."/>
            <person name="Husnik F."/>
            <person name="Keeling P."/>
            <person name="Hampl V."/>
        </authorList>
    </citation>
    <scope>NUCLEOTIDE SEQUENCE [LARGE SCALE GENOMIC DNA]</scope>
    <source>
        <strain evidence="2">ST1C</strain>
    </source>
</reference>
<dbReference type="Proteomes" id="UP000324800">
    <property type="component" value="Unassembled WGS sequence"/>
</dbReference>